<proteinExistence type="predicted"/>
<dbReference type="InterPro" id="IPR029058">
    <property type="entry name" value="AB_hydrolase_fold"/>
</dbReference>
<dbReference type="InterPro" id="IPR002925">
    <property type="entry name" value="Dienelactn_hydro"/>
</dbReference>
<accession>A0A1U7J1A5</accession>
<protein>
    <submittedName>
        <fullName evidence="2">Carboxymethylenebutenolidase</fullName>
    </submittedName>
</protein>
<dbReference type="InterPro" id="IPR051049">
    <property type="entry name" value="Dienelactone_hydrolase-like"/>
</dbReference>
<dbReference type="STRING" id="549789.NIES30_18935"/>
<reference evidence="2 3" key="1">
    <citation type="submission" date="2016-11" db="EMBL/GenBank/DDBJ databases">
        <title>Draft Genome Sequences of Nine Cyanobacterial Strains from Diverse Habitats.</title>
        <authorList>
            <person name="Zhu T."/>
            <person name="Hou S."/>
            <person name="Lu X."/>
            <person name="Hess W.R."/>
        </authorList>
    </citation>
    <scope>NUCLEOTIDE SEQUENCE [LARGE SCALE GENOMIC DNA]</scope>
    <source>
        <strain evidence="2 3">NIES-30</strain>
    </source>
</reference>
<name>A0A1U7J1A5_9CYAN</name>
<sequence>MPSLVRTETITIPSGDTEILAYLAEPSNPGRFGAIVVIQEVFGVNSHIREVTERLARAGYVAIAPHIYHRQALGFEVGYSQAELELGRSYKQGTRAEELLADVQGAIAHLYSKANVIAEGVGCIGFCFGGHVAYLAATLPDVKATASFYGAGIATMTPGGGEPTLSRTAEIKGTLYSFFGVNDPLIAADEVDHIEAALKNHGVPHQIFRYPGAEHGFFCDQRYSYHPEAASDAWQQVLTLFETTLPAAPPS</sequence>
<dbReference type="PANTHER" id="PTHR46623">
    <property type="entry name" value="CARBOXYMETHYLENEBUTENOLIDASE-RELATED"/>
    <property type="match status" value="1"/>
</dbReference>
<keyword evidence="3" id="KW-1185">Reference proteome</keyword>
<dbReference type="GO" id="GO:0016787">
    <property type="term" value="F:hydrolase activity"/>
    <property type="evidence" value="ECO:0007669"/>
    <property type="project" value="InterPro"/>
</dbReference>
<evidence type="ECO:0000313" key="3">
    <source>
        <dbReference type="Proteomes" id="UP000185557"/>
    </source>
</evidence>
<comment type="caution">
    <text evidence="2">The sequence shown here is derived from an EMBL/GenBank/DDBJ whole genome shotgun (WGS) entry which is preliminary data.</text>
</comment>
<dbReference type="AlphaFoldDB" id="A0A1U7J1A5"/>
<feature type="domain" description="Dienelactone hydrolase" evidence="1">
    <location>
        <begin position="21"/>
        <end position="244"/>
    </location>
</feature>
<dbReference type="Gene3D" id="3.40.50.1820">
    <property type="entry name" value="alpha/beta hydrolase"/>
    <property type="match status" value="1"/>
</dbReference>
<dbReference type="EMBL" id="MRCG01000016">
    <property type="protein sequence ID" value="OKH45608.1"/>
    <property type="molecule type" value="Genomic_DNA"/>
</dbReference>
<gene>
    <name evidence="2" type="ORF">NIES30_18935</name>
</gene>
<organism evidence="2 3">
    <name type="scientific">Phormidium tenue NIES-30</name>
    <dbReference type="NCBI Taxonomy" id="549789"/>
    <lineage>
        <taxon>Bacteria</taxon>
        <taxon>Bacillati</taxon>
        <taxon>Cyanobacteriota</taxon>
        <taxon>Cyanophyceae</taxon>
        <taxon>Oscillatoriophycideae</taxon>
        <taxon>Oscillatoriales</taxon>
        <taxon>Oscillatoriaceae</taxon>
        <taxon>Phormidium</taxon>
    </lineage>
</organism>
<dbReference type="OrthoDB" id="9787933at2"/>
<dbReference type="Proteomes" id="UP000185557">
    <property type="component" value="Unassembled WGS sequence"/>
</dbReference>
<dbReference type="SUPFAM" id="SSF53474">
    <property type="entry name" value="alpha/beta-Hydrolases"/>
    <property type="match status" value="1"/>
</dbReference>
<dbReference type="Pfam" id="PF01738">
    <property type="entry name" value="DLH"/>
    <property type="match status" value="1"/>
</dbReference>
<dbReference type="PANTHER" id="PTHR46623:SF6">
    <property type="entry name" value="ALPHA_BETA-HYDROLASES SUPERFAMILY PROTEIN"/>
    <property type="match status" value="1"/>
</dbReference>
<dbReference type="RefSeq" id="WP_073610012.1">
    <property type="nucleotide sequence ID" value="NZ_MRCG01000016.1"/>
</dbReference>
<evidence type="ECO:0000313" key="2">
    <source>
        <dbReference type="EMBL" id="OKH45608.1"/>
    </source>
</evidence>
<evidence type="ECO:0000259" key="1">
    <source>
        <dbReference type="Pfam" id="PF01738"/>
    </source>
</evidence>